<dbReference type="OrthoDB" id="2758679at2759"/>
<feature type="region of interest" description="Disordered" evidence="1">
    <location>
        <begin position="117"/>
        <end position="187"/>
    </location>
</feature>
<evidence type="ECO:0000256" key="1">
    <source>
        <dbReference type="SAM" id="MobiDB-lite"/>
    </source>
</evidence>
<feature type="compositionally biased region" description="Polar residues" evidence="1">
    <location>
        <begin position="434"/>
        <end position="444"/>
    </location>
</feature>
<dbReference type="EMBL" id="KZ084091">
    <property type="protein sequence ID" value="OSD06061.1"/>
    <property type="molecule type" value="Genomic_DNA"/>
</dbReference>
<organism evidence="2 3">
    <name type="scientific">Trametes coccinea (strain BRFM310)</name>
    <name type="common">Pycnoporus coccineus</name>
    <dbReference type="NCBI Taxonomy" id="1353009"/>
    <lineage>
        <taxon>Eukaryota</taxon>
        <taxon>Fungi</taxon>
        <taxon>Dikarya</taxon>
        <taxon>Basidiomycota</taxon>
        <taxon>Agaricomycotina</taxon>
        <taxon>Agaricomycetes</taxon>
        <taxon>Polyporales</taxon>
        <taxon>Polyporaceae</taxon>
        <taxon>Trametes</taxon>
    </lineage>
</organism>
<name>A0A1Y2J0U4_TRAC3</name>
<feature type="compositionally biased region" description="Basic and acidic residues" evidence="1">
    <location>
        <begin position="411"/>
        <end position="426"/>
    </location>
</feature>
<feature type="region of interest" description="Disordered" evidence="1">
    <location>
        <begin position="342"/>
        <end position="362"/>
    </location>
</feature>
<protein>
    <submittedName>
        <fullName evidence="2">Uncharacterized protein</fullName>
    </submittedName>
</protein>
<accession>A0A1Y2J0U4</accession>
<evidence type="ECO:0000313" key="2">
    <source>
        <dbReference type="EMBL" id="OSD06061.1"/>
    </source>
</evidence>
<feature type="region of interest" description="Disordered" evidence="1">
    <location>
        <begin position="1"/>
        <end position="102"/>
    </location>
</feature>
<sequence length="759" mass="84061">MTTRSYWKKRTDNPHQGDVMEHGVTEPALAGRPEVGEHGATENAPSPFTPAQFPLSSPNIWERTPTPAPRSRIVGLGGRVRSLPSEARTSGSLPLVLGDGESLDGYLLDSPMQLATHEEMNNPDPFEAPPGTRPDESPQRQVTQEQPGGAHGAHTDLRTRKRPRVESPPSAPSQSAGPQGQPGLQLHTTDRDTMTAQNLPMGPCAAETEVPPPYGQTAVATAFPEWSDFVQNPEAYPEFHQAISNFLRSDHRAGANIVMDPTLAQQPAEGWRTAEHPWPLRPEHSANPHDVQMAGTSRTGVVNARAETHMPLPHPQNLPARQDWMHAGREARALTGAEGQVAHGGDVQKPGAPGSGPLLDTRRWPEQAHKNPWLERMTAEERRAAKLNYEKTWSSGHRGEHGAASGMRSGWDSRGEARPGRQKAMDVDEGWTEAGTSTQPRLNSGTVFFLPPKTPAAQPNLQQRVDTTGGERTFIEYDRARYLTEARVLKVTLKPSGGFPELHSRDPYDLTRCFAPLTRERWEAVDKEYRCIVQVYGYVDYRSKEAVDRTVATLKDKIGRITGEHTAVFYIADNVRWGDDGEVDPPTAILVKNLSERAVTILVNQRVWSLVGFTFFVHKDPYVVPKFLLGFGGITNPNASVTKDEIRKLFEDDRIEQHLNQVLYSDGIPLDMIKAVRVMMIANLRIEIRPGVGASASGMTFAANVYSDPPPTETPDRWLDLKARICEMGFELPTNLAAYIRPPERMEWSPSDEEAVEHD</sequence>
<dbReference type="Proteomes" id="UP000193067">
    <property type="component" value="Unassembled WGS sequence"/>
</dbReference>
<evidence type="ECO:0000313" key="3">
    <source>
        <dbReference type="Proteomes" id="UP000193067"/>
    </source>
</evidence>
<dbReference type="AlphaFoldDB" id="A0A1Y2J0U4"/>
<proteinExistence type="predicted"/>
<feature type="compositionally biased region" description="Low complexity" evidence="1">
    <location>
        <begin position="172"/>
        <end position="186"/>
    </location>
</feature>
<reference evidence="2 3" key="1">
    <citation type="journal article" date="2015" name="Biotechnol. Biofuels">
        <title>Enhanced degradation of softwood versus hardwood by the white-rot fungus Pycnoporus coccineus.</title>
        <authorList>
            <person name="Couturier M."/>
            <person name="Navarro D."/>
            <person name="Chevret D."/>
            <person name="Henrissat B."/>
            <person name="Piumi F."/>
            <person name="Ruiz-Duenas F.J."/>
            <person name="Martinez A.T."/>
            <person name="Grigoriev I.V."/>
            <person name="Riley R."/>
            <person name="Lipzen A."/>
            <person name="Berrin J.G."/>
            <person name="Master E.R."/>
            <person name="Rosso M.N."/>
        </authorList>
    </citation>
    <scope>NUCLEOTIDE SEQUENCE [LARGE SCALE GENOMIC DNA]</scope>
    <source>
        <strain evidence="2 3">BRFM310</strain>
    </source>
</reference>
<gene>
    <name evidence="2" type="ORF">PYCCODRAFT_1422985</name>
</gene>
<keyword evidence="3" id="KW-1185">Reference proteome</keyword>
<feature type="compositionally biased region" description="Basic and acidic residues" evidence="1">
    <location>
        <begin position="9"/>
        <end position="24"/>
    </location>
</feature>
<feature type="region of interest" description="Disordered" evidence="1">
    <location>
        <begin position="393"/>
        <end position="444"/>
    </location>
</feature>